<feature type="transmembrane region" description="Helical" evidence="1">
    <location>
        <begin position="42"/>
        <end position="63"/>
    </location>
</feature>
<accession>A0AAV8WXJ3</accession>
<keyword evidence="3" id="KW-1185">Reference proteome</keyword>
<dbReference type="InterPro" id="IPR050598">
    <property type="entry name" value="AminoAcid_Transporter"/>
</dbReference>
<keyword evidence="1" id="KW-0812">Transmembrane</keyword>
<dbReference type="EMBL" id="JANEYF010004433">
    <property type="protein sequence ID" value="KAJ8931213.1"/>
    <property type="molecule type" value="Genomic_DNA"/>
</dbReference>
<organism evidence="2 3">
    <name type="scientific">Rhamnusium bicolor</name>
    <dbReference type="NCBI Taxonomy" id="1586634"/>
    <lineage>
        <taxon>Eukaryota</taxon>
        <taxon>Metazoa</taxon>
        <taxon>Ecdysozoa</taxon>
        <taxon>Arthropoda</taxon>
        <taxon>Hexapoda</taxon>
        <taxon>Insecta</taxon>
        <taxon>Pterygota</taxon>
        <taxon>Neoptera</taxon>
        <taxon>Endopterygota</taxon>
        <taxon>Coleoptera</taxon>
        <taxon>Polyphaga</taxon>
        <taxon>Cucujiformia</taxon>
        <taxon>Chrysomeloidea</taxon>
        <taxon>Cerambycidae</taxon>
        <taxon>Lepturinae</taxon>
        <taxon>Rhagiini</taxon>
        <taxon>Rhamnusium</taxon>
    </lineage>
</organism>
<proteinExistence type="predicted"/>
<dbReference type="Proteomes" id="UP001162156">
    <property type="component" value="Unassembled WGS sequence"/>
</dbReference>
<sequence>MSGALSYAELGTLVPRSGSEYAYFMDSFGPLHKFWGNLPSFVYSWIMIVIIRPAEVAVIVLTFSEYLCQPILNIFCIKNPGDTEKVIKAIALVALG</sequence>
<keyword evidence="1" id="KW-1133">Transmembrane helix</keyword>
<reference evidence="2" key="1">
    <citation type="journal article" date="2023" name="Insect Mol. Biol.">
        <title>Genome sequencing provides insights into the evolution of gene families encoding plant cell wall-degrading enzymes in longhorned beetles.</title>
        <authorList>
            <person name="Shin N.R."/>
            <person name="Okamura Y."/>
            <person name="Kirsch R."/>
            <person name="Pauchet Y."/>
        </authorList>
    </citation>
    <scope>NUCLEOTIDE SEQUENCE</scope>
    <source>
        <strain evidence="2">RBIC_L_NR</strain>
    </source>
</reference>
<evidence type="ECO:0000256" key="1">
    <source>
        <dbReference type="SAM" id="Phobius"/>
    </source>
</evidence>
<keyword evidence="1" id="KW-0472">Membrane</keyword>
<dbReference type="PANTHER" id="PTHR11785:SF514">
    <property type="entry name" value="B(0,+)-TYPE AMINO ACID TRANSPORTER 1-LIKE PROTEIN"/>
    <property type="match status" value="1"/>
</dbReference>
<comment type="caution">
    <text evidence="2">The sequence shown here is derived from an EMBL/GenBank/DDBJ whole genome shotgun (WGS) entry which is preliminary data.</text>
</comment>
<dbReference type="PANTHER" id="PTHR11785">
    <property type="entry name" value="AMINO ACID TRANSPORTER"/>
    <property type="match status" value="1"/>
</dbReference>
<protein>
    <submittedName>
        <fullName evidence="2">Uncharacterized protein</fullName>
    </submittedName>
</protein>
<dbReference type="GO" id="GO:0015179">
    <property type="term" value="F:L-amino acid transmembrane transporter activity"/>
    <property type="evidence" value="ECO:0007669"/>
    <property type="project" value="TreeGrafter"/>
</dbReference>
<name>A0AAV8WXJ3_9CUCU</name>
<gene>
    <name evidence="2" type="ORF">NQ314_015910</name>
</gene>
<dbReference type="AlphaFoldDB" id="A0AAV8WXJ3"/>
<evidence type="ECO:0000313" key="3">
    <source>
        <dbReference type="Proteomes" id="UP001162156"/>
    </source>
</evidence>
<evidence type="ECO:0000313" key="2">
    <source>
        <dbReference type="EMBL" id="KAJ8931213.1"/>
    </source>
</evidence>
<dbReference type="Gene3D" id="1.20.1740.10">
    <property type="entry name" value="Amino acid/polyamine transporter I"/>
    <property type="match status" value="1"/>
</dbReference>